<evidence type="ECO:0000256" key="4">
    <source>
        <dbReference type="ARBA" id="ARBA00022679"/>
    </source>
</evidence>
<dbReference type="SUPFAM" id="SSF53756">
    <property type="entry name" value="UDP-Glycosyltransferase/glycogen phosphorylase"/>
    <property type="match status" value="1"/>
</dbReference>
<dbReference type="PANTHER" id="PTHR12867:SF6">
    <property type="entry name" value="N-ACETYLGLUCOSAMINYLDIPHOSPHODOLICHOL N-ACETYLGLUCOSAMINYLTRANSFERASE"/>
    <property type="match status" value="1"/>
</dbReference>
<gene>
    <name evidence="7" type="ORF">BXY39_2648</name>
</gene>
<evidence type="ECO:0000259" key="6">
    <source>
        <dbReference type="Pfam" id="PF04101"/>
    </source>
</evidence>
<dbReference type="InParanoid" id="A0A3M0C6T1"/>
<dbReference type="Proteomes" id="UP000271227">
    <property type="component" value="Unassembled WGS sequence"/>
</dbReference>
<comment type="subcellular location">
    <subcellularLocation>
        <location evidence="1">Endoplasmic reticulum</location>
    </subcellularLocation>
</comment>
<keyword evidence="8" id="KW-1185">Reference proteome</keyword>
<dbReference type="Gene3D" id="3.40.50.2000">
    <property type="entry name" value="Glycogen Phosphorylase B"/>
    <property type="match status" value="1"/>
</dbReference>
<accession>A0A3M0C6T1</accession>
<comment type="caution">
    <text evidence="7">The sequence shown here is derived from an EMBL/GenBank/DDBJ whole genome shotgun (WGS) entry which is preliminary data.</text>
</comment>
<evidence type="ECO:0000313" key="7">
    <source>
        <dbReference type="EMBL" id="RMB04387.1"/>
    </source>
</evidence>
<evidence type="ECO:0000256" key="2">
    <source>
        <dbReference type="ARBA" id="ARBA00006962"/>
    </source>
</evidence>
<dbReference type="InterPro" id="IPR039042">
    <property type="entry name" value="Alg13-like"/>
</dbReference>
<dbReference type="GO" id="GO:0006488">
    <property type="term" value="P:dolichol-linked oligosaccharide biosynthetic process"/>
    <property type="evidence" value="ECO:0007669"/>
    <property type="project" value="InterPro"/>
</dbReference>
<dbReference type="EMBL" id="REFR01000013">
    <property type="protein sequence ID" value="RMB04387.1"/>
    <property type="molecule type" value="Genomic_DNA"/>
</dbReference>
<feature type="domain" description="Glycosyl transferase family 28 C-terminal" evidence="6">
    <location>
        <begin position="2"/>
        <end position="99"/>
    </location>
</feature>
<dbReference type="PANTHER" id="PTHR12867">
    <property type="entry name" value="GLYCOSYL TRANSFERASE-RELATED"/>
    <property type="match status" value="1"/>
</dbReference>
<evidence type="ECO:0000256" key="1">
    <source>
        <dbReference type="ARBA" id="ARBA00004240"/>
    </source>
</evidence>
<dbReference type="RefSeq" id="WP_170163833.1">
    <property type="nucleotide sequence ID" value="NZ_REFR01000013.1"/>
</dbReference>
<dbReference type="Pfam" id="PF04101">
    <property type="entry name" value="Glyco_tran_28_C"/>
    <property type="match status" value="1"/>
</dbReference>
<reference evidence="7 8" key="1">
    <citation type="submission" date="2018-10" db="EMBL/GenBank/DDBJ databases">
        <title>Genomic Encyclopedia of Archaeal and Bacterial Type Strains, Phase II (KMG-II): from individual species to whole genera.</title>
        <authorList>
            <person name="Goeker M."/>
        </authorList>
    </citation>
    <scope>NUCLEOTIDE SEQUENCE [LARGE SCALE GENOMIC DNA]</scope>
    <source>
        <strain evidence="7 8">DSM 25217</strain>
    </source>
</reference>
<sequence length="152" mass="17087">MIFLTVGTGLPFDALVAEADRLAGLGVFSSPLTCQIGNGTYEPQHGDFFRYSKNIRSLIRDADLVILHGGMTVYECLMFGTPFITFPNRTVADDHQYHFLEKLSSVLPVNWSPDPGDLEACYKRRDRYRPDTDGLQCLYGDLKAYLLDQKTA</sequence>
<organism evidence="7 8">
    <name type="scientific">Eilatimonas milleporae</name>
    <dbReference type="NCBI Taxonomy" id="911205"/>
    <lineage>
        <taxon>Bacteria</taxon>
        <taxon>Pseudomonadati</taxon>
        <taxon>Pseudomonadota</taxon>
        <taxon>Alphaproteobacteria</taxon>
        <taxon>Kordiimonadales</taxon>
        <taxon>Kordiimonadaceae</taxon>
        <taxon>Eilatimonas</taxon>
    </lineage>
</organism>
<dbReference type="GO" id="GO:0016758">
    <property type="term" value="F:hexosyltransferase activity"/>
    <property type="evidence" value="ECO:0007669"/>
    <property type="project" value="InterPro"/>
</dbReference>
<evidence type="ECO:0000256" key="5">
    <source>
        <dbReference type="ARBA" id="ARBA00022824"/>
    </source>
</evidence>
<comment type="similarity">
    <text evidence="2">Belongs to the glycosyltransferase 28 family.</text>
</comment>
<evidence type="ECO:0000256" key="3">
    <source>
        <dbReference type="ARBA" id="ARBA00022676"/>
    </source>
</evidence>
<name>A0A3M0C6T1_9PROT</name>
<proteinExistence type="inferred from homology"/>
<protein>
    <submittedName>
        <fullName evidence="7">UDP-N-acetylglucosamine transferase subunit ALG13</fullName>
    </submittedName>
</protein>
<keyword evidence="5" id="KW-0256">Endoplasmic reticulum</keyword>
<keyword evidence="3" id="KW-0328">Glycosyltransferase</keyword>
<dbReference type="InterPro" id="IPR007235">
    <property type="entry name" value="Glyco_trans_28_C"/>
</dbReference>
<evidence type="ECO:0000313" key="8">
    <source>
        <dbReference type="Proteomes" id="UP000271227"/>
    </source>
</evidence>
<keyword evidence="4 7" id="KW-0808">Transferase</keyword>
<dbReference type="AlphaFoldDB" id="A0A3M0C6T1"/>